<feature type="region of interest" description="Disordered" evidence="13">
    <location>
        <begin position="677"/>
        <end position="711"/>
    </location>
</feature>
<dbReference type="GO" id="GO:0005634">
    <property type="term" value="C:nucleus"/>
    <property type="evidence" value="ECO:0007669"/>
    <property type="project" value="UniProtKB-SubCell"/>
</dbReference>
<feature type="domain" description="Pre-SET" evidence="14">
    <location>
        <begin position="532"/>
        <end position="603"/>
    </location>
</feature>
<dbReference type="GO" id="GO:0003677">
    <property type="term" value="F:DNA binding"/>
    <property type="evidence" value="ECO:0007669"/>
    <property type="project" value="InterPro"/>
</dbReference>
<dbReference type="EMBL" id="MRZV01000606">
    <property type="protein sequence ID" value="PIK47035.1"/>
    <property type="molecule type" value="Genomic_DNA"/>
</dbReference>
<dbReference type="PANTHER" id="PTHR46024:SF1">
    <property type="entry name" value="HISTONE-LYSINE N-METHYLTRANSFERASE EGGLESS"/>
    <property type="match status" value="1"/>
</dbReference>
<dbReference type="GO" id="GO:0010629">
    <property type="term" value="P:negative regulation of gene expression"/>
    <property type="evidence" value="ECO:0007669"/>
    <property type="project" value="TreeGrafter"/>
</dbReference>
<evidence type="ECO:0000256" key="11">
    <source>
        <dbReference type="ARBA" id="ARBA00023163"/>
    </source>
</evidence>
<evidence type="ECO:0000256" key="7">
    <source>
        <dbReference type="ARBA" id="ARBA00022737"/>
    </source>
</evidence>
<keyword evidence="2" id="KW-0678">Repressor</keyword>
<evidence type="ECO:0000256" key="6">
    <source>
        <dbReference type="ARBA" id="ARBA00022723"/>
    </source>
</evidence>
<reference evidence="16 17" key="1">
    <citation type="journal article" date="2017" name="PLoS Biol.">
        <title>The sea cucumber genome provides insights into morphological evolution and visceral regeneration.</title>
        <authorList>
            <person name="Zhang X."/>
            <person name="Sun L."/>
            <person name="Yuan J."/>
            <person name="Sun Y."/>
            <person name="Gao Y."/>
            <person name="Zhang L."/>
            <person name="Li S."/>
            <person name="Dai H."/>
            <person name="Hamel J.F."/>
            <person name="Liu C."/>
            <person name="Yu Y."/>
            <person name="Liu S."/>
            <person name="Lin W."/>
            <person name="Guo K."/>
            <person name="Jin S."/>
            <person name="Xu P."/>
            <person name="Storey K.B."/>
            <person name="Huan P."/>
            <person name="Zhang T."/>
            <person name="Zhou Y."/>
            <person name="Zhang J."/>
            <person name="Lin C."/>
            <person name="Li X."/>
            <person name="Xing L."/>
            <person name="Huo D."/>
            <person name="Sun M."/>
            <person name="Wang L."/>
            <person name="Mercier A."/>
            <person name="Li F."/>
            <person name="Yang H."/>
            <person name="Xiang J."/>
        </authorList>
    </citation>
    <scope>NUCLEOTIDE SEQUENCE [LARGE SCALE GENOMIC DNA]</scope>
    <source>
        <strain evidence="16">Shaxun</strain>
        <tissue evidence="16">Muscle</tissue>
    </source>
</reference>
<dbReference type="PANTHER" id="PTHR46024">
    <property type="entry name" value="HISTONE-LYSINE N-METHYLTRANSFERASE EGGLESS"/>
    <property type="match status" value="1"/>
</dbReference>
<dbReference type="SMART" id="SM00468">
    <property type="entry name" value="PreSET"/>
    <property type="match status" value="1"/>
</dbReference>
<keyword evidence="10" id="KW-0805">Transcription regulation</keyword>
<keyword evidence="4 16" id="KW-0808">Transferase</keyword>
<evidence type="ECO:0000256" key="13">
    <source>
        <dbReference type="SAM" id="MobiDB-lite"/>
    </source>
</evidence>
<gene>
    <name evidence="16" type="ORF">BSL78_16093</name>
</gene>
<keyword evidence="3 16" id="KW-0489">Methyltransferase</keyword>
<dbReference type="SUPFAM" id="SSF82199">
    <property type="entry name" value="SET domain"/>
    <property type="match status" value="1"/>
</dbReference>
<feature type="compositionally biased region" description="Acidic residues" evidence="13">
    <location>
        <begin position="344"/>
        <end position="356"/>
    </location>
</feature>
<keyword evidence="11" id="KW-0804">Transcription</keyword>
<evidence type="ECO:0000256" key="1">
    <source>
        <dbReference type="ARBA" id="ARBA00004123"/>
    </source>
</evidence>
<sequence>MGPDDYTVEFLKEKQEKLIKDRKEAAKLEEGSTPSTSKAYTSSTTPPPRAFSKKSTTTVVHRQMSAPAKTSTETVELIEIPDDDSGEEGDEGSKVIKNFPCPPKGSFILAKWKDNCWFKGGLVDIIKDQKGQEKFKVRIQRDRDMVQIIVSGTQIASIHSAKSSELTIGQRVVALFREEDGDDCLYAGVIAEMPMTTNHGRYLVFFDDGYVQYMHRKRIHLVYQNSKNVWDDVEELMSEFVKDYLEQYPFRPLVRVIAGIEVKTEFQGKWLKAKVMEVDSSLVLMQYTNDAQKEWLYRGSTRLEPVYRFVMMHRYGQDVTPIRVQQNVKRVEYSLIKPHQYLPDEPEEDEEEEEVGEDQKSEPATDKAKDRTEKTQFENHACIASCVSSAWPLEPGKLSNLNPLMLPHVYGWTREMMKPHSAKDRKRFFTKTPCGKSLRSMEDVDMYLTETKIHYLAVDHFDFSPFVFTLPRKSKNTKQYYLEYPDISNGEEPTPVVCVNEFDKSPPPQFKYVAHRKELDGNKINLDPGFLVCCDCTDNCQDKSKCACQQLTIEATKVTSGSAIPDAGYVHRRLLQSFPTGVYECNHLCKCSSQCHNRVVQNGLQLRLQVFKTEKKGWGIRCSDDIPKGAFVCVYSGHIWDEEEANVRGQQGRDQYFAELDHIEVVEKIKEGYESGVESDFDYNGSDSEEYAGEEGSEQTSKNCASSYDRM</sequence>
<feature type="domain" description="MBD" evidence="15">
    <location>
        <begin position="398"/>
        <end position="468"/>
    </location>
</feature>
<organism evidence="16 17">
    <name type="scientific">Stichopus japonicus</name>
    <name type="common">Sea cucumber</name>
    <dbReference type="NCBI Taxonomy" id="307972"/>
    <lineage>
        <taxon>Eukaryota</taxon>
        <taxon>Metazoa</taxon>
        <taxon>Echinodermata</taxon>
        <taxon>Eleutherozoa</taxon>
        <taxon>Echinozoa</taxon>
        <taxon>Holothuroidea</taxon>
        <taxon>Aspidochirotacea</taxon>
        <taxon>Aspidochirotida</taxon>
        <taxon>Stichopodidae</taxon>
        <taxon>Apostichopus</taxon>
    </lineage>
</organism>
<dbReference type="InterPro" id="IPR041292">
    <property type="entry name" value="Tudor_4"/>
</dbReference>
<feature type="region of interest" description="Disordered" evidence="13">
    <location>
        <begin position="21"/>
        <end position="74"/>
    </location>
</feature>
<keyword evidence="6" id="KW-0479">Metal-binding</keyword>
<dbReference type="Gene3D" id="2.30.30.140">
    <property type="match status" value="2"/>
</dbReference>
<feature type="compositionally biased region" description="Polar residues" evidence="13">
    <location>
        <begin position="32"/>
        <end position="44"/>
    </location>
</feature>
<evidence type="ECO:0000256" key="3">
    <source>
        <dbReference type="ARBA" id="ARBA00022603"/>
    </source>
</evidence>
<dbReference type="InterPro" id="IPR001739">
    <property type="entry name" value="Methyl_CpG_DNA-bd"/>
</dbReference>
<protein>
    <submittedName>
        <fullName evidence="16">Putative histone-lysine N-methyltransferase, setb1</fullName>
    </submittedName>
</protein>
<evidence type="ECO:0000256" key="12">
    <source>
        <dbReference type="ARBA" id="ARBA00023242"/>
    </source>
</evidence>
<feature type="region of interest" description="Disordered" evidence="13">
    <location>
        <begin position="340"/>
        <end position="373"/>
    </location>
</feature>
<dbReference type="GO" id="GO:0046974">
    <property type="term" value="F:histone H3K9 methyltransferase activity"/>
    <property type="evidence" value="ECO:0007669"/>
    <property type="project" value="TreeGrafter"/>
</dbReference>
<dbReference type="OrthoDB" id="5792673at2759"/>
<keyword evidence="7" id="KW-0677">Repeat</keyword>
<dbReference type="Pfam" id="PF18358">
    <property type="entry name" value="Tudor_4"/>
    <property type="match status" value="1"/>
</dbReference>
<dbReference type="SUPFAM" id="SSF54171">
    <property type="entry name" value="DNA-binding domain"/>
    <property type="match status" value="1"/>
</dbReference>
<dbReference type="InterPro" id="IPR016177">
    <property type="entry name" value="DNA-bd_dom_sf"/>
</dbReference>
<dbReference type="AlphaFoldDB" id="A0A2G8KGE8"/>
<evidence type="ECO:0000256" key="10">
    <source>
        <dbReference type="ARBA" id="ARBA00023015"/>
    </source>
</evidence>
<dbReference type="CDD" id="cd10517">
    <property type="entry name" value="SET_SETDB1"/>
    <property type="match status" value="1"/>
</dbReference>
<comment type="caution">
    <text evidence="16">The sequence shown here is derived from an EMBL/GenBank/DDBJ whole genome shotgun (WGS) entry which is preliminary data.</text>
</comment>
<keyword evidence="5" id="KW-0949">S-adenosyl-L-methionine</keyword>
<dbReference type="STRING" id="307972.A0A2G8KGE8"/>
<evidence type="ECO:0000256" key="5">
    <source>
        <dbReference type="ARBA" id="ARBA00022691"/>
    </source>
</evidence>
<dbReference type="GO" id="GO:0070828">
    <property type="term" value="P:heterochromatin organization"/>
    <property type="evidence" value="ECO:0007669"/>
    <property type="project" value="TreeGrafter"/>
</dbReference>
<keyword evidence="17" id="KW-1185">Reference proteome</keyword>
<dbReference type="SMART" id="SM00391">
    <property type="entry name" value="MBD"/>
    <property type="match status" value="1"/>
</dbReference>
<feature type="compositionally biased region" description="Polar residues" evidence="13">
    <location>
        <begin position="698"/>
        <end position="711"/>
    </location>
</feature>
<dbReference type="PROSITE" id="PS50982">
    <property type="entry name" value="MBD"/>
    <property type="match status" value="1"/>
</dbReference>
<dbReference type="Pfam" id="PF05033">
    <property type="entry name" value="Pre-SET"/>
    <property type="match status" value="1"/>
</dbReference>
<comment type="subcellular location">
    <subcellularLocation>
        <location evidence="1">Nucleus</location>
    </subcellularLocation>
</comment>
<keyword evidence="9" id="KW-0156">Chromatin regulator</keyword>
<name>A0A2G8KGE8_STIJA</name>
<dbReference type="Gene3D" id="3.30.890.10">
    <property type="entry name" value="Methyl-cpg-binding Protein 2, Chain A"/>
    <property type="match status" value="1"/>
</dbReference>
<accession>A0A2G8KGE8</accession>
<keyword evidence="8" id="KW-0862">Zinc</keyword>
<dbReference type="Pfam" id="PF01429">
    <property type="entry name" value="MBD"/>
    <property type="match status" value="1"/>
</dbReference>
<dbReference type="CDD" id="cd20382">
    <property type="entry name" value="Tudor_SETDB1_rpt1"/>
    <property type="match status" value="1"/>
</dbReference>
<evidence type="ECO:0000259" key="14">
    <source>
        <dbReference type="PROSITE" id="PS50867"/>
    </source>
</evidence>
<feature type="compositionally biased region" description="Basic and acidic residues" evidence="13">
    <location>
        <begin position="21"/>
        <end position="30"/>
    </location>
</feature>
<dbReference type="GO" id="GO:0008270">
    <property type="term" value="F:zinc ion binding"/>
    <property type="evidence" value="ECO:0007669"/>
    <property type="project" value="InterPro"/>
</dbReference>
<evidence type="ECO:0000256" key="2">
    <source>
        <dbReference type="ARBA" id="ARBA00022491"/>
    </source>
</evidence>
<evidence type="ECO:0000256" key="9">
    <source>
        <dbReference type="ARBA" id="ARBA00022853"/>
    </source>
</evidence>
<evidence type="ECO:0000259" key="15">
    <source>
        <dbReference type="PROSITE" id="PS50982"/>
    </source>
</evidence>
<proteinExistence type="predicted"/>
<evidence type="ECO:0000256" key="8">
    <source>
        <dbReference type="ARBA" id="ARBA00022833"/>
    </source>
</evidence>
<feature type="compositionally biased region" description="Basic and acidic residues" evidence="13">
    <location>
        <begin position="357"/>
        <end position="373"/>
    </location>
</feature>
<feature type="compositionally biased region" description="Acidic residues" evidence="13">
    <location>
        <begin position="677"/>
        <end position="697"/>
    </location>
</feature>
<dbReference type="InterPro" id="IPR007728">
    <property type="entry name" value="Pre-SET_dom"/>
</dbReference>
<dbReference type="InterPro" id="IPR051516">
    <property type="entry name" value="SETDB_methyltransferase"/>
</dbReference>
<dbReference type="InterPro" id="IPR041291">
    <property type="entry name" value="TUDOR_5"/>
</dbReference>
<dbReference type="Proteomes" id="UP000230750">
    <property type="component" value="Unassembled WGS sequence"/>
</dbReference>
<dbReference type="PROSITE" id="PS50867">
    <property type="entry name" value="PRE_SET"/>
    <property type="match status" value="1"/>
</dbReference>
<dbReference type="CDD" id="cd21181">
    <property type="entry name" value="Tudor_SETDB1_rpt2"/>
    <property type="match status" value="1"/>
</dbReference>
<evidence type="ECO:0000313" key="17">
    <source>
        <dbReference type="Proteomes" id="UP000230750"/>
    </source>
</evidence>
<dbReference type="GO" id="GO:0032259">
    <property type="term" value="P:methylation"/>
    <property type="evidence" value="ECO:0007669"/>
    <property type="project" value="UniProtKB-KW"/>
</dbReference>
<dbReference type="InterPro" id="IPR046341">
    <property type="entry name" value="SET_dom_sf"/>
</dbReference>
<evidence type="ECO:0000313" key="16">
    <source>
        <dbReference type="EMBL" id="PIK47035.1"/>
    </source>
</evidence>
<dbReference type="Gene3D" id="2.170.270.10">
    <property type="entry name" value="SET domain"/>
    <property type="match status" value="1"/>
</dbReference>
<keyword evidence="12" id="KW-0539">Nucleus</keyword>
<dbReference type="Pfam" id="PF18359">
    <property type="entry name" value="Tudor_5"/>
    <property type="match status" value="1"/>
</dbReference>
<evidence type="ECO:0000256" key="4">
    <source>
        <dbReference type="ARBA" id="ARBA00022679"/>
    </source>
</evidence>